<protein>
    <submittedName>
        <fullName evidence="1">(Mediterranean fruit fly) hypothetical protein</fullName>
    </submittedName>
</protein>
<dbReference type="AlphaFoldDB" id="A0A811UJ93"/>
<proteinExistence type="predicted"/>
<gene>
    <name evidence="1" type="ORF">CCAP1982_LOCUS5867</name>
</gene>
<evidence type="ECO:0000313" key="1">
    <source>
        <dbReference type="EMBL" id="CAD6997233.1"/>
    </source>
</evidence>
<dbReference type="Proteomes" id="UP000606786">
    <property type="component" value="Unassembled WGS sequence"/>
</dbReference>
<reference evidence="1" key="1">
    <citation type="submission" date="2020-11" db="EMBL/GenBank/DDBJ databases">
        <authorList>
            <person name="Whitehead M."/>
        </authorList>
    </citation>
    <scope>NUCLEOTIDE SEQUENCE</scope>
    <source>
        <strain evidence="1">EGII</strain>
    </source>
</reference>
<accession>A0A811UJ93</accession>
<sequence>MIEIETNIILLKTINNNIYKSNKNNNAFIIMSTSERRSGKIYKKIKTNEVIKIPKSIFDKTLDVINDGQHIAWKDRNNSCSKAIHRSSPENDINSMRSSDLSTKMSLARNFLLKRDIKNVGKILAVANPSGGRLENRWYPLCIKYGVLSLAHCNRNLLNLYLQSLVSSENNQGTMEKYTKYSKRENDHD</sequence>
<name>A0A811UJ93_CERCA</name>
<organism evidence="1 2">
    <name type="scientific">Ceratitis capitata</name>
    <name type="common">Mediterranean fruit fly</name>
    <name type="synonym">Tephritis capitata</name>
    <dbReference type="NCBI Taxonomy" id="7213"/>
    <lineage>
        <taxon>Eukaryota</taxon>
        <taxon>Metazoa</taxon>
        <taxon>Ecdysozoa</taxon>
        <taxon>Arthropoda</taxon>
        <taxon>Hexapoda</taxon>
        <taxon>Insecta</taxon>
        <taxon>Pterygota</taxon>
        <taxon>Neoptera</taxon>
        <taxon>Endopterygota</taxon>
        <taxon>Diptera</taxon>
        <taxon>Brachycera</taxon>
        <taxon>Muscomorpha</taxon>
        <taxon>Tephritoidea</taxon>
        <taxon>Tephritidae</taxon>
        <taxon>Ceratitis</taxon>
        <taxon>Ceratitis</taxon>
    </lineage>
</organism>
<dbReference type="EMBL" id="CAJHJT010000012">
    <property type="protein sequence ID" value="CAD6997233.1"/>
    <property type="molecule type" value="Genomic_DNA"/>
</dbReference>
<comment type="caution">
    <text evidence="1">The sequence shown here is derived from an EMBL/GenBank/DDBJ whole genome shotgun (WGS) entry which is preliminary data.</text>
</comment>
<dbReference type="OrthoDB" id="8046192at2759"/>
<keyword evidence="2" id="KW-1185">Reference proteome</keyword>
<evidence type="ECO:0000313" key="2">
    <source>
        <dbReference type="Proteomes" id="UP000606786"/>
    </source>
</evidence>